<comment type="caution">
    <text evidence="6">The sequence shown here is derived from an EMBL/GenBank/DDBJ whole genome shotgun (WGS) entry which is preliminary data.</text>
</comment>
<keyword evidence="4" id="KW-0460">Magnesium</keyword>
<evidence type="ECO:0000256" key="5">
    <source>
        <dbReference type="ARBA" id="ARBA00022918"/>
    </source>
</evidence>
<dbReference type="Proteomes" id="UP000321175">
    <property type="component" value="Unassembled WGS sequence"/>
</dbReference>
<evidence type="ECO:0000256" key="2">
    <source>
        <dbReference type="ARBA" id="ARBA00022695"/>
    </source>
</evidence>
<evidence type="ECO:0000256" key="3">
    <source>
        <dbReference type="ARBA" id="ARBA00022723"/>
    </source>
</evidence>
<keyword evidence="5" id="KW-0695">RNA-directed DNA polymerase</keyword>
<evidence type="ECO:0008006" key="8">
    <source>
        <dbReference type="Google" id="ProtNLM"/>
    </source>
</evidence>
<evidence type="ECO:0000313" key="7">
    <source>
        <dbReference type="Proteomes" id="UP000321175"/>
    </source>
</evidence>
<evidence type="ECO:0000313" key="6">
    <source>
        <dbReference type="EMBL" id="GEL80648.1"/>
    </source>
</evidence>
<gene>
    <name evidence="6" type="ORF">EMU01_17920</name>
</gene>
<reference evidence="6 7" key="1">
    <citation type="submission" date="2019-07" db="EMBL/GenBank/DDBJ databases">
        <title>Whole genome shotgun sequence of Enterococcus mundtii NBRC 100490.</title>
        <authorList>
            <person name="Hosoyama A."/>
            <person name="Uohara A."/>
            <person name="Ohji S."/>
            <person name="Ichikawa N."/>
        </authorList>
    </citation>
    <scope>NUCLEOTIDE SEQUENCE [LARGE SCALE GENOMIC DNA]</scope>
    <source>
        <strain evidence="6 7">NBRC 100490</strain>
    </source>
</reference>
<protein>
    <recommendedName>
        <fullName evidence="8">RNA-directed DNA polymerase</fullName>
    </recommendedName>
</protein>
<evidence type="ECO:0000256" key="1">
    <source>
        <dbReference type="ARBA" id="ARBA00022679"/>
    </source>
</evidence>
<keyword evidence="7" id="KW-1185">Reference proteome</keyword>
<sequence length="61" mass="7112">MYPMAMGFVKKRNLVMGAEFHLNQKSVLSIDLKNFFPSINFARVRAMFKPILNLILMMPLH</sequence>
<dbReference type="PRINTS" id="PR00866">
    <property type="entry name" value="RNADNAPOLMS"/>
</dbReference>
<dbReference type="EMBL" id="BJWA01000012">
    <property type="protein sequence ID" value="GEL80648.1"/>
    <property type="molecule type" value="Genomic_DNA"/>
</dbReference>
<keyword evidence="2" id="KW-0548">Nucleotidyltransferase</keyword>
<dbReference type="InterPro" id="IPR000123">
    <property type="entry name" value="Reverse_transcriptase_msDNA"/>
</dbReference>
<proteinExistence type="predicted"/>
<keyword evidence="1" id="KW-0808">Transferase</keyword>
<name>A0ABQ0VFM3_ENTMU</name>
<evidence type="ECO:0000256" key="4">
    <source>
        <dbReference type="ARBA" id="ARBA00022842"/>
    </source>
</evidence>
<accession>A0ABQ0VFM3</accession>
<keyword evidence="3" id="KW-0479">Metal-binding</keyword>
<organism evidence="6 7">
    <name type="scientific">Enterococcus mundtii</name>
    <dbReference type="NCBI Taxonomy" id="53346"/>
    <lineage>
        <taxon>Bacteria</taxon>
        <taxon>Bacillati</taxon>
        <taxon>Bacillota</taxon>
        <taxon>Bacilli</taxon>
        <taxon>Lactobacillales</taxon>
        <taxon>Enterococcaceae</taxon>
        <taxon>Enterococcus</taxon>
    </lineage>
</organism>